<evidence type="ECO:0000256" key="1">
    <source>
        <dbReference type="SAM" id="MobiDB-lite"/>
    </source>
</evidence>
<feature type="compositionally biased region" description="Polar residues" evidence="1">
    <location>
        <begin position="13"/>
        <end position="30"/>
    </location>
</feature>
<keyword evidence="3" id="KW-1185">Reference proteome</keyword>
<protein>
    <submittedName>
        <fullName evidence="2">Uncharacterized protein</fullName>
    </submittedName>
</protein>
<dbReference type="AlphaFoldDB" id="A0A9X9T6H6"/>
<dbReference type="EMBL" id="CP113361">
    <property type="protein sequence ID" value="WAI00398.1"/>
    <property type="molecule type" value="Genomic_DNA"/>
</dbReference>
<dbReference type="Proteomes" id="UP001163096">
    <property type="component" value="Chromosome"/>
</dbReference>
<gene>
    <name evidence="2" type="ORF">OU421_08135</name>
</gene>
<feature type="compositionally biased region" description="Basic and acidic residues" evidence="1">
    <location>
        <begin position="105"/>
        <end position="117"/>
    </location>
</feature>
<feature type="region of interest" description="Disordered" evidence="1">
    <location>
        <begin position="88"/>
        <end position="141"/>
    </location>
</feature>
<evidence type="ECO:0000313" key="3">
    <source>
        <dbReference type="Proteomes" id="UP001163096"/>
    </source>
</evidence>
<organism evidence="2 3">
    <name type="scientific">Methanogenium organophilum</name>
    <dbReference type="NCBI Taxonomy" id="2199"/>
    <lineage>
        <taxon>Archaea</taxon>
        <taxon>Methanobacteriati</taxon>
        <taxon>Methanobacteriota</taxon>
        <taxon>Stenosarchaea group</taxon>
        <taxon>Methanomicrobia</taxon>
        <taxon>Methanomicrobiales</taxon>
        <taxon>Methanomicrobiaceae</taxon>
        <taxon>Methanogenium</taxon>
    </lineage>
</organism>
<dbReference type="GeneID" id="76835063"/>
<reference evidence="2" key="1">
    <citation type="submission" date="2022-11" db="EMBL/GenBank/DDBJ databases">
        <title>Complete genome sequence of Methanogenium organophilum DSM 3596.</title>
        <authorList>
            <person name="Chen S.-C."/>
            <person name="Lai S.-J."/>
            <person name="You Y.-T."/>
        </authorList>
    </citation>
    <scope>NUCLEOTIDE SEQUENCE</scope>
    <source>
        <strain evidence="2">DSM 3596</strain>
    </source>
</reference>
<sequence>MQPADRKPIEEGSPTTKPCANSEMSGTADEQSAAKKINTTNDAGKRIRAGPVPLFLVPHTLSTEIHAHGGDISEIAVKRTGQHVYAITLTKTPKKGHKQGHKQGNKQDHEQDREHSNKQAHKQARNQGREQNRNPGGADAD</sequence>
<feature type="compositionally biased region" description="Basic residues" evidence="1">
    <location>
        <begin position="92"/>
        <end position="104"/>
    </location>
</feature>
<feature type="region of interest" description="Disordered" evidence="1">
    <location>
        <begin position="1"/>
        <end position="48"/>
    </location>
</feature>
<accession>A0A9X9T6H6</accession>
<name>A0A9X9T6H6_METOG</name>
<evidence type="ECO:0000313" key="2">
    <source>
        <dbReference type="EMBL" id="WAI00398.1"/>
    </source>
</evidence>
<proteinExistence type="predicted"/>
<feature type="compositionally biased region" description="Basic and acidic residues" evidence="1">
    <location>
        <begin position="1"/>
        <end position="10"/>
    </location>
</feature>
<dbReference type="KEGG" id="mou:OU421_08135"/>
<dbReference type="RefSeq" id="WP_268185597.1">
    <property type="nucleotide sequence ID" value="NZ_CP113361.1"/>
</dbReference>